<dbReference type="Gene3D" id="3.40.50.150">
    <property type="entry name" value="Vaccinia Virus protein VP39"/>
    <property type="match status" value="1"/>
</dbReference>
<dbReference type="SUPFAM" id="SSF53335">
    <property type="entry name" value="S-adenosyl-L-methionine-dependent methyltransferases"/>
    <property type="match status" value="1"/>
</dbReference>
<dbReference type="EMBL" id="JAMQAW010000007">
    <property type="protein sequence ID" value="MCM2388228.1"/>
    <property type="molecule type" value="Genomic_DNA"/>
</dbReference>
<sequence>MSTERDGATAGAGEIAQEVGAFYDATELAWEAALGKSTHHGYWDDPRDASVSLEQAQDRMIDVVGVATGLDAGRRLLDVGCGRGRAALRLAAATGAHAEGVSVSAFQISIATAAAAEEGLTDRVRFQVADVVCLPYPDASFDVAVLMESACHFESKTTALREIRRVLVPGGRIVLEDVLTARGADPGRWAEVNRLIPVSFVTSDSWKALLEAEGFTGVSVHDIKSHVRPTYAAQLVNLARNRDDLASKIGEEPTALIEHLCRATSALGEEGVMSVEIITAHAPAF</sequence>
<reference evidence="3" key="1">
    <citation type="submission" date="2022-06" db="EMBL/GenBank/DDBJ databases">
        <title>Genome public.</title>
        <authorList>
            <person name="Sun Q."/>
        </authorList>
    </citation>
    <scope>NUCLEOTIDE SEQUENCE</scope>
    <source>
        <strain evidence="3">CWNU-1</strain>
    </source>
</reference>
<evidence type="ECO:0000256" key="1">
    <source>
        <dbReference type="ARBA" id="ARBA00022679"/>
    </source>
</evidence>
<dbReference type="InterPro" id="IPR029063">
    <property type="entry name" value="SAM-dependent_MTases_sf"/>
</dbReference>
<dbReference type="PANTHER" id="PTHR44068">
    <property type="entry name" value="ZGC:194242"/>
    <property type="match status" value="1"/>
</dbReference>
<organism evidence="3 4">
    <name type="scientific">Streptomyces albipurpureus</name>
    <dbReference type="NCBI Taxonomy" id="2897419"/>
    <lineage>
        <taxon>Bacteria</taxon>
        <taxon>Bacillati</taxon>
        <taxon>Actinomycetota</taxon>
        <taxon>Actinomycetes</taxon>
        <taxon>Kitasatosporales</taxon>
        <taxon>Streptomycetaceae</taxon>
        <taxon>Streptomyces</taxon>
    </lineage>
</organism>
<dbReference type="RefSeq" id="WP_250918575.1">
    <property type="nucleotide sequence ID" value="NZ_JAMQAW010000007.1"/>
</dbReference>
<comment type="caution">
    <text evidence="3">The sequence shown here is derived from an EMBL/GenBank/DDBJ whole genome shotgun (WGS) entry which is preliminary data.</text>
</comment>
<name>A0ABT0UHW0_9ACTN</name>
<dbReference type="InterPro" id="IPR050447">
    <property type="entry name" value="Erg6_SMT_methyltransf"/>
</dbReference>
<evidence type="ECO:0000313" key="4">
    <source>
        <dbReference type="Proteomes" id="UP001431429"/>
    </source>
</evidence>
<dbReference type="GO" id="GO:0008168">
    <property type="term" value="F:methyltransferase activity"/>
    <property type="evidence" value="ECO:0007669"/>
    <property type="project" value="UniProtKB-KW"/>
</dbReference>
<proteinExistence type="predicted"/>
<evidence type="ECO:0000259" key="2">
    <source>
        <dbReference type="Pfam" id="PF08241"/>
    </source>
</evidence>
<keyword evidence="1" id="KW-0808">Transferase</keyword>
<keyword evidence="3" id="KW-0489">Methyltransferase</keyword>
<dbReference type="CDD" id="cd02440">
    <property type="entry name" value="AdoMet_MTases"/>
    <property type="match status" value="1"/>
</dbReference>
<dbReference type="PANTHER" id="PTHR44068:SF11">
    <property type="entry name" value="GERANYL DIPHOSPHATE 2-C-METHYLTRANSFERASE"/>
    <property type="match status" value="1"/>
</dbReference>
<dbReference type="InterPro" id="IPR013216">
    <property type="entry name" value="Methyltransf_11"/>
</dbReference>
<protein>
    <submittedName>
        <fullName evidence="3">Methyltransferase domain-containing protein</fullName>
    </submittedName>
</protein>
<keyword evidence="4" id="KW-1185">Reference proteome</keyword>
<gene>
    <name evidence="3" type="ORF">NBG84_07915</name>
</gene>
<feature type="domain" description="Methyltransferase type 11" evidence="2">
    <location>
        <begin position="77"/>
        <end position="175"/>
    </location>
</feature>
<accession>A0ABT0UHW0</accession>
<dbReference type="Proteomes" id="UP001431429">
    <property type="component" value="Unassembled WGS sequence"/>
</dbReference>
<dbReference type="GO" id="GO:0032259">
    <property type="term" value="P:methylation"/>
    <property type="evidence" value="ECO:0007669"/>
    <property type="project" value="UniProtKB-KW"/>
</dbReference>
<evidence type="ECO:0000313" key="3">
    <source>
        <dbReference type="EMBL" id="MCM2388228.1"/>
    </source>
</evidence>
<dbReference type="Pfam" id="PF08241">
    <property type="entry name" value="Methyltransf_11"/>
    <property type="match status" value="1"/>
</dbReference>